<keyword evidence="11" id="KW-1185">Reference proteome</keyword>
<comment type="similarity">
    <text evidence="2">Belongs to the amino acid-polyamine-organocation (APC) superfamily. L-type amino acid transporter (LAT) (TC 2.A.3.8) family.</text>
</comment>
<evidence type="ECO:0000256" key="5">
    <source>
        <dbReference type="ARBA" id="ARBA00022692"/>
    </source>
</evidence>
<evidence type="ECO:0000256" key="1">
    <source>
        <dbReference type="ARBA" id="ARBA00004651"/>
    </source>
</evidence>
<reference evidence="10 11" key="1">
    <citation type="submission" date="2024-05" db="EMBL/GenBank/DDBJ databases">
        <title>Genetic variation in Jamaican populations of the coffee berry borer (Hypothenemus hampei).</title>
        <authorList>
            <person name="Errbii M."/>
            <person name="Myrie A."/>
        </authorList>
    </citation>
    <scope>NUCLEOTIDE SEQUENCE [LARGE SCALE GENOMIC DNA]</scope>
    <source>
        <strain evidence="10">JA-Hopewell-2020-01-JO</strain>
        <tissue evidence="10">Whole body</tissue>
    </source>
</reference>
<feature type="transmembrane region" description="Helical" evidence="9">
    <location>
        <begin position="413"/>
        <end position="434"/>
    </location>
</feature>
<evidence type="ECO:0000256" key="7">
    <source>
        <dbReference type="ARBA" id="ARBA00023136"/>
    </source>
</evidence>
<dbReference type="AlphaFoldDB" id="A0ABD1EA41"/>
<evidence type="ECO:0000256" key="2">
    <source>
        <dbReference type="ARBA" id="ARBA00007040"/>
    </source>
</evidence>
<dbReference type="Proteomes" id="UP001566132">
    <property type="component" value="Unassembled WGS sequence"/>
</dbReference>
<evidence type="ECO:0000313" key="11">
    <source>
        <dbReference type="Proteomes" id="UP001566132"/>
    </source>
</evidence>
<gene>
    <name evidence="10" type="ORF">ABEB36_011895</name>
</gene>
<dbReference type="PIRSF" id="PIRSF006060">
    <property type="entry name" value="AA_transporter"/>
    <property type="match status" value="1"/>
</dbReference>
<feature type="region of interest" description="Disordered" evidence="8">
    <location>
        <begin position="1"/>
        <end position="23"/>
    </location>
</feature>
<feature type="transmembrane region" description="Helical" evidence="9">
    <location>
        <begin position="307"/>
        <end position="327"/>
    </location>
</feature>
<keyword evidence="5 9" id="KW-0812">Transmembrane</keyword>
<dbReference type="Gene3D" id="1.20.1740.10">
    <property type="entry name" value="Amino acid/polyamine transporter I"/>
    <property type="match status" value="1"/>
</dbReference>
<sequence>MNSDNLKTPTGDQLISPSVEDTNGENKVKMKKHMGLLEGVAIILGIIFGSGIFISPRGVIQEVDSVGGALVLWTLCGLLSMVGALCYAELGTCIPKSGGDYTYINEAYGSLPSFLYLWAANMIFVPTTNSIMGLTFAKYVIQPFFPECDMPDLGVRLVAAAVICFLTFLNSYNVKATMKLQNIFMFCKVGALVLIVLIGIVWMSLGHMENLENAFAHTTHNPGKIAKAFYSGIFSYSGWNYLNFMTEELQNPFVNLPRAIYISLPLVTSIYVLANMAYMSVLTPEAIASTDAIAVTFGNVVLGRYSWILPIMVAISAFGGLSVHIMSSSRMLYVGARNDQFPVMFAHLNVHTLTPVPSLFFLNTLSLIMLCSSDIQLLIHYCTIVETFFVTLSVSAVLYFRWKYPKMERPIKVHVSVPIVFVIICIFLLVLPIIESPLVLLGGVLITLSGVPVYYFGISRDKKPEKFQKIMRATTILCQKLFVSAHEDD</sequence>
<name>A0ABD1EA41_HYPHA</name>
<proteinExistence type="inferred from homology"/>
<evidence type="ECO:0008006" key="12">
    <source>
        <dbReference type="Google" id="ProtNLM"/>
    </source>
</evidence>
<dbReference type="GO" id="GO:0005886">
    <property type="term" value="C:plasma membrane"/>
    <property type="evidence" value="ECO:0007669"/>
    <property type="project" value="UniProtKB-SubCell"/>
</dbReference>
<dbReference type="EMBL" id="JBDJPC010000009">
    <property type="protein sequence ID" value="KAL1491275.1"/>
    <property type="molecule type" value="Genomic_DNA"/>
</dbReference>
<feature type="transmembrane region" description="Helical" evidence="9">
    <location>
        <begin position="256"/>
        <end position="274"/>
    </location>
</feature>
<feature type="transmembrane region" description="Helical" evidence="9">
    <location>
        <begin position="183"/>
        <end position="205"/>
    </location>
</feature>
<feature type="transmembrane region" description="Helical" evidence="9">
    <location>
        <begin position="153"/>
        <end position="171"/>
    </location>
</feature>
<evidence type="ECO:0000256" key="4">
    <source>
        <dbReference type="ARBA" id="ARBA00022475"/>
    </source>
</evidence>
<evidence type="ECO:0000256" key="3">
    <source>
        <dbReference type="ARBA" id="ARBA00022448"/>
    </source>
</evidence>
<evidence type="ECO:0000256" key="6">
    <source>
        <dbReference type="ARBA" id="ARBA00022989"/>
    </source>
</evidence>
<dbReference type="FunFam" id="1.20.1740.10:FF:000003">
    <property type="entry name" value="Y+L amino acid transporter 1 isoform X1"/>
    <property type="match status" value="1"/>
</dbReference>
<protein>
    <recommendedName>
        <fullName evidence="12">Y+L amino acid transporter 2</fullName>
    </recommendedName>
</protein>
<evidence type="ECO:0000256" key="9">
    <source>
        <dbReference type="SAM" id="Phobius"/>
    </source>
</evidence>
<comment type="subcellular location">
    <subcellularLocation>
        <location evidence="1">Cell membrane</location>
        <topology evidence="1">Multi-pass membrane protein</topology>
    </subcellularLocation>
</comment>
<feature type="compositionally biased region" description="Polar residues" evidence="8">
    <location>
        <begin position="1"/>
        <end position="21"/>
    </location>
</feature>
<evidence type="ECO:0000313" key="10">
    <source>
        <dbReference type="EMBL" id="KAL1491275.1"/>
    </source>
</evidence>
<feature type="transmembrane region" description="Helical" evidence="9">
    <location>
        <begin position="35"/>
        <end position="54"/>
    </location>
</feature>
<feature type="transmembrane region" description="Helical" evidence="9">
    <location>
        <begin position="115"/>
        <end position="141"/>
    </location>
</feature>
<keyword evidence="6 9" id="KW-1133">Transmembrane helix</keyword>
<dbReference type="InterPro" id="IPR002293">
    <property type="entry name" value="AA/rel_permease1"/>
</dbReference>
<keyword evidence="4" id="KW-1003">Cell membrane</keyword>
<feature type="transmembrane region" description="Helical" evidence="9">
    <location>
        <begin position="66"/>
        <end position="88"/>
    </location>
</feature>
<evidence type="ECO:0000256" key="8">
    <source>
        <dbReference type="SAM" id="MobiDB-lite"/>
    </source>
</evidence>
<accession>A0ABD1EA41</accession>
<dbReference type="PANTHER" id="PTHR11785:SF535">
    <property type="entry name" value="GH08870P"/>
    <property type="match status" value="1"/>
</dbReference>
<organism evidence="10 11">
    <name type="scientific">Hypothenemus hampei</name>
    <name type="common">Coffee berry borer</name>
    <dbReference type="NCBI Taxonomy" id="57062"/>
    <lineage>
        <taxon>Eukaryota</taxon>
        <taxon>Metazoa</taxon>
        <taxon>Ecdysozoa</taxon>
        <taxon>Arthropoda</taxon>
        <taxon>Hexapoda</taxon>
        <taxon>Insecta</taxon>
        <taxon>Pterygota</taxon>
        <taxon>Neoptera</taxon>
        <taxon>Endopterygota</taxon>
        <taxon>Coleoptera</taxon>
        <taxon>Polyphaga</taxon>
        <taxon>Cucujiformia</taxon>
        <taxon>Curculionidae</taxon>
        <taxon>Scolytinae</taxon>
        <taxon>Hypothenemus</taxon>
    </lineage>
</organism>
<dbReference type="Pfam" id="PF13520">
    <property type="entry name" value="AA_permease_2"/>
    <property type="match status" value="1"/>
</dbReference>
<keyword evidence="3" id="KW-0813">Transport</keyword>
<feature type="transmembrane region" description="Helical" evidence="9">
    <location>
        <begin position="378"/>
        <end position="401"/>
    </location>
</feature>
<keyword evidence="7 9" id="KW-0472">Membrane</keyword>
<comment type="caution">
    <text evidence="10">The sequence shown here is derived from an EMBL/GenBank/DDBJ whole genome shotgun (WGS) entry which is preliminary data.</text>
</comment>
<dbReference type="InterPro" id="IPR050598">
    <property type="entry name" value="AminoAcid_Transporter"/>
</dbReference>
<dbReference type="PANTHER" id="PTHR11785">
    <property type="entry name" value="AMINO ACID TRANSPORTER"/>
    <property type="match status" value="1"/>
</dbReference>
<feature type="transmembrane region" description="Helical" evidence="9">
    <location>
        <begin position="440"/>
        <end position="458"/>
    </location>
</feature>